<feature type="transmembrane region" description="Helical" evidence="2">
    <location>
        <begin position="92"/>
        <end position="113"/>
    </location>
</feature>
<dbReference type="EMBL" id="JBHTEK010000004">
    <property type="protein sequence ID" value="MFC7670833.1"/>
    <property type="molecule type" value="Genomic_DNA"/>
</dbReference>
<dbReference type="Proteomes" id="UP001596513">
    <property type="component" value="Unassembled WGS sequence"/>
</dbReference>
<keyword evidence="2" id="KW-1133">Transmembrane helix</keyword>
<evidence type="ECO:0000313" key="3">
    <source>
        <dbReference type="EMBL" id="MFC7670833.1"/>
    </source>
</evidence>
<comment type="caution">
    <text evidence="3">The sequence shown here is derived from an EMBL/GenBank/DDBJ whole genome shotgun (WGS) entry which is preliminary data.</text>
</comment>
<name>A0ABW2UER9_9BACT</name>
<dbReference type="RefSeq" id="WP_380206586.1">
    <property type="nucleotide sequence ID" value="NZ_JBHTEK010000004.1"/>
</dbReference>
<dbReference type="InterPro" id="IPR045919">
    <property type="entry name" value="DUF6338"/>
</dbReference>
<reference evidence="4" key="1">
    <citation type="journal article" date="2019" name="Int. J. Syst. Evol. Microbiol.">
        <title>The Global Catalogue of Microorganisms (GCM) 10K type strain sequencing project: providing services to taxonomists for standard genome sequencing and annotation.</title>
        <authorList>
            <consortium name="The Broad Institute Genomics Platform"/>
            <consortium name="The Broad Institute Genome Sequencing Center for Infectious Disease"/>
            <person name="Wu L."/>
            <person name="Ma J."/>
        </authorList>
    </citation>
    <scope>NUCLEOTIDE SEQUENCE [LARGE SCALE GENOMIC DNA]</scope>
    <source>
        <strain evidence="4">JCM 19635</strain>
    </source>
</reference>
<keyword evidence="2" id="KW-0812">Transmembrane</keyword>
<feature type="region of interest" description="Disordered" evidence="1">
    <location>
        <begin position="274"/>
        <end position="306"/>
    </location>
</feature>
<evidence type="ECO:0008006" key="5">
    <source>
        <dbReference type="Google" id="ProtNLM"/>
    </source>
</evidence>
<dbReference type="Pfam" id="PF19865">
    <property type="entry name" value="DUF6338"/>
    <property type="match status" value="1"/>
</dbReference>
<proteinExistence type="predicted"/>
<keyword evidence="4" id="KW-1185">Reference proteome</keyword>
<evidence type="ECO:0000256" key="2">
    <source>
        <dbReference type="SAM" id="Phobius"/>
    </source>
</evidence>
<sequence length="306" mass="34277">MLLLVAPGLLIFRTYYAGRFSIRYSNLTITDQVFRSIVPGLLLQLVAFWLIGLCSSRYVRLDVLGSMLLGAKEDRTIREGFDLLRQQLGPILAYYLGLLTAGALAGWGVRSLVRWLKLDRRYSWLRYDNQWHYLLTGEILETPDLQPTIGLPDASLIDFVFVDVLMKLEKSNMLYSGILVDYELAADGGLRTIYIREARRKILSNGAPEEQKPTSDATEEVGGLDATSEATMPLTDEQVEGKYYDVLGDLMVIPYAQTLNLNLTYYIDEDDLEESGASMTSSPQEYTVTAPPSDMNEPVADDSKSA</sequence>
<gene>
    <name evidence="3" type="ORF">ACFQT0_28180</name>
</gene>
<accession>A0ABW2UER9</accession>
<feature type="compositionally biased region" description="Polar residues" evidence="1">
    <location>
        <begin position="277"/>
        <end position="287"/>
    </location>
</feature>
<feature type="region of interest" description="Disordered" evidence="1">
    <location>
        <begin position="205"/>
        <end position="234"/>
    </location>
</feature>
<protein>
    <recommendedName>
        <fullName evidence="5">RDD domain-containing protein</fullName>
    </recommendedName>
</protein>
<keyword evidence="2" id="KW-0472">Membrane</keyword>
<evidence type="ECO:0000256" key="1">
    <source>
        <dbReference type="SAM" id="MobiDB-lite"/>
    </source>
</evidence>
<evidence type="ECO:0000313" key="4">
    <source>
        <dbReference type="Proteomes" id="UP001596513"/>
    </source>
</evidence>
<organism evidence="3 4">
    <name type="scientific">Hymenobacter humi</name>
    <dbReference type="NCBI Taxonomy" id="1411620"/>
    <lineage>
        <taxon>Bacteria</taxon>
        <taxon>Pseudomonadati</taxon>
        <taxon>Bacteroidota</taxon>
        <taxon>Cytophagia</taxon>
        <taxon>Cytophagales</taxon>
        <taxon>Hymenobacteraceae</taxon>
        <taxon>Hymenobacter</taxon>
    </lineage>
</organism>